<dbReference type="Pfam" id="PF07452">
    <property type="entry name" value="CHRD"/>
    <property type="match status" value="1"/>
</dbReference>
<sequence length="144" mass="14795">MVFAALVGATALAGCATVEETAVQATTTTYTAQLTGAQEVGGGDPDGSATAEVSVAKNLDRVCYNVHDIQGIGPITGAHIHRGAMGENGPPVITLEKAPEGGFQGCVGAPEWLQDAMKANFTDYYVNLHTGEYPNGAIRGQLGM</sequence>
<keyword evidence="3" id="KW-1185">Reference proteome</keyword>
<gene>
    <name evidence="2" type="ORF">LK12_06560</name>
</gene>
<name>A0A0B1ZU80_9SPHN</name>
<protein>
    <recommendedName>
        <fullName evidence="1">CHRD domain-containing protein</fullName>
    </recommendedName>
</protein>
<dbReference type="InterPro" id="IPR010895">
    <property type="entry name" value="CHRD"/>
</dbReference>
<dbReference type="STRING" id="1348853.LK12_06560"/>
<reference evidence="2 3" key="1">
    <citation type="submission" date="2014-10" db="EMBL/GenBank/DDBJ databases">
        <title>Genome sequence of Novosphingobium malaysiense MUSC 273(T).</title>
        <authorList>
            <person name="Lee L.-H."/>
        </authorList>
    </citation>
    <scope>NUCLEOTIDE SEQUENCE [LARGE SCALE GENOMIC DNA]</scope>
    <source>
        <strain evidence="2 3">MUSC 273</strain>
    </source>
</reference>
<dbReference type="SMART" id="SM00754">
    <property type="entry name" value="CHRD"/>
    <property type="match status" value="1"/>
</dbReference>
<dbReference type="Proteomes" id="UP000031057">
    <property type="component" value="Unassembled WGS sequence"/>
</dbReference>
<evidence type="ECO:0000313" key="2">
    <source>
        <dbReference type="EMBL" id="KHK92718.1"/>
    </source>
</evidence>
<evidence type="ECO:0000259" key="1">
    <source>
        <dbReference type="SMART" id="SM00754"/>
    </source>
</evidence>
<comment type="caution">
    <text evidence="2">The sequence shown here is derived from an EMBL/GenBank/DDBJ whole genome shotgun (WGS) entry which is preliminary data.</text>
</comment>
<feature type="domain" description="CHRD" evidence="1">
    <location>
        <begin position="28"/>
        <end position="144"/>
    </location>
</feature>
<proteinExistence type="predicted"/>
<organism evidence="2 3">
    <name type="scientific">Novosphingobium malaysiense</name>
    <dbReference type="NCBI Taxonomy" id="1348853"/>
    <lineage>
        <taxon>Bacteria</taxon>
        <taxon>Pseudomonadati</taxon>
        <taxon>Pseudomonadota</taxon>
        <taxon>Alphaproteobacteria</taxon>
        <taxon>Sphingomonadales</taxon>
        <taxon>Sphingomonadaceae</taxon>
        <taxon>Novosphingobium</taxon>
    </lineage>
</organism>
<dbReference type="AlphaFoldDB" id="A0A0B1ZU80"/>
<dbReference type="EMBL" id="JTDI01000002">
    <property type="protein sequence ID" value="KHK92718.1"/>
    <property type="molecule type" value="Genomic_DNA"/>
</dbReference>
<accession>A0A0B1ZU80</accession>
<evidence type="ECO:0000313" key="3">
    <source>
        <dbReference type="Proteomes" id="UP000031057"/>
    </source>
</evidence>